<keyword evidence="3" id="KW-0597">Phosphoprotein</keyword>
<evidence type="ECO:0000256" key="3">
    <source>
        <dbReference type="ARBA" id="ARBA00022553"/>
    </source>
</evidence>
<dbReference type="InterPro" id="IPR036890">
    <property type="entry name" value="HATPase_C_sf"/>
</dbReference>
<dbReference type="Gene3D" id="1.10.287.130">
    <property type="match status" value="1"/>
</dbReference>
<dbReference type="InterPro" id="IPR011047">
    <property type="entry name" value="Quinoprotein_ADH-like_sf"/>
</dbReference>
<dbReference type="AlphaFoldDB" id="A0A5J5IK20"/>
<dbReference type="InterPro" id="IPR004358">
    <property type="entry name" value="Sig_transdc_His_kin-like_C"/>
</dbReference>
<dbReference type="SMART" id="SM00388">
    <property type="entry name" value="HisKA"/>
    <property type="match status" value="1"/>
</dbReference>
<dbReference type="Gene3D" id="3.30.565.10">
    <property type="entry name" value="Histidine kinase-like ATPase, C-terminal domain"/>
    <property type="match status" value="1"/>
</dbReference>
<dbReference type="SUPFAM" id="SSF55781">
    <property type="entry name" value="GAF domain-like"/>
    <property type="match status" value="1"/>
</dbReference>
<dbReference type="Pfam" id="PF02518">
    <property type="entry name" value="HATPase_c"/>
    <property type="match status" value="1"/>
</dbReference>
<dbReference type="InterPro" id="IPR036097">
    <property type="entry name" value="HisK_dim/P_sf"/>
</dbReference>
<dbReference type="SUPFAM" id="SSF63829">
    <property type="entry name" value="Calcium-dependent phosphotriesterase"/>
    <property type="match status" value="1"/>
</dbReference>
<protein>
    <recommendedName>
        <fullName evidence="2">histidine kinase</fullName>
        <ecNumber evidence="2">2.7.13.3</ecNumber>
    </recommendedName>
</protein>
<keyword evidence="6" id="KW-0732">Signal</keyword>
<dbReference type="Gene3D" id="2.130.10.10">
    <property type="entry name" value="YVTN repeat-like/Quinoprotein amine dehydrogenase"/>
    <property type="match status" value="2"/>
</dbReference>
<dbReference type="SMART" id="SM00387">
    <property type="entry name" value="HATPase_c"/>
    <property type="match status" value="1"/>
</dbReference>
<dbReference type="PRINTS" id="PR00344">
    <property type="entry name" value="BCTRLSENSOR"/>
</dbReference>
<dbReference type="GO" id="GO:0000155">
    <property type="term" value="F:phosphorelay sensor kinase activity"/>
    <property type="evidence" value="ECO:0007669"/>
    <property type="project" value="InterPro"/>
</dbReference>
<sequence length="1241" mass="139868">MRKLILLLTYVAITAIAAAQHYAEAGSQEIINYLPKEYHADMQNWAITQDKRGIMYFGNNVGLLEFDGNAWRLYQLPNKSTIRSLANGDDGKIYVGSVGDLGYFLPDSSGQLKFHSLTNFLPKDKRHFTDVWATYVSGGKVYFETFNYIFIWNIKKKEFHIIQAQNTFHVMFNVRGTIYVREWGKGLEVLKNDSLVVVKGGQKFANERIYVMLPFPGEKGTILIGTRTMGLFKYDGNNFIPFKTEADQFIKDNLIYFPGTVLSDGNILLGTQNSGAVVIDSTGREVGRYNLENGIENNSVDFSFQDRSGSIWLATANGISRIDYSSPVSYFDSRNDISGVPIDIIRHNGIIYTCTNNGLYALNPKTSKFHLLRNSNNQSWTFAEVGNQLLVGTNDGLFQVEKDQLSPIRKTIGNEYFVYALKQSRVNPDRVFAGTSSGLWSVVKTGSTWKDESHILDNPDEPTSIIEYKDGRVWMGTQSSGLFEVTFQKGDDGNILLQKPVIEHFNKLNGLQDGITYVTSINGVNYFTTADSIYLFNENKKIFYADTSNKIIAEFINIKANIVKISFQQDNLGRIWMGGEDKLTMGTLKPDGSWKWLSSPFNRFAEESISKVYAEKNGISWFTANDQIIKYDFTKKNSGKTNYAALIRKVDVGEDSTLYFGGMLDKPVSSKITYNNNSVAFRYAATSYEGKNVNQFKTFLEGFDKGWSAYSTETRKEYSNLPPGKYTFKVTALNVAGIESSTGTYSFEILPPWYRTWWAYSLYVILFGLLAFLIFRWQRSRVITRERQRAAFREANLKAEAENEQRKNTELISEMGKEITSSLSIGNIINTVYTHVNKLMDASVFGIGIVNREKQQLEFPATKEKGETLLPYSYHLNDTKRPASWCFNNQKEIIMNDFEKEHPAYISDIPESAAGDNTASVIYLPLVYKSKAIGVITAQSFSKNAYKEYHLNILRSLATYTALALDNADAYRSLKSTQAQLIQSEKMASLGELTAGIAHEIQNPLNFVNNFSEVNMELTDELKDELNRTNLSPEQKLPLEEIANDIKNNQEKISFHGKRADSIVKGMLQHSRSSTGVKEPTDINALADEYLRLSYHGLRAKDKSFNAEMKTDFDKSIGKINIIPQEIGRVLLNLYNNSFYAVNEKAKQQLNSYESVVSVSSKKMGGNVILTVKDNGNGIPQKVVDKIFQPFFTTKPTGEGTGLGLSLSYDIIKAHGGEIKVESKEGEGSEFIIQIPIYTDQ</sequence>
<dbReference type="PROSITE" id="PS50109">
    <property type="entry name" value="HIS_KIN"/>
    <property type="match status" value="1"/>
</dbReference>
<dbReference type="InterPro" id="IPR013783">
    <property type="entry name" value="Ig-like_fold"/>
</dbReference>
<feature type="signal peptide" evidence="6">
    <location>
        <begin position="1"/>
        <end position="19"/>
    </location>
</feature>
<keyword evidence="5" id="KW-0472">Membrane</keyword>
<keyword evidence="4" id="KW-0175">Coiled coil</keyword>
<proteinExistence type="predicted"/>
<gene>
    <name evidence="8" type="ORF">FW778_03690</name>
</gene>
<dbReference type="SMART" id="SM00065">
    <property type="entry name" value="GAF"/>
    <property type="match status" value="1"/>
</dbReference>
<dbReference type="SUPFAM" id="SSF55874">
    <property type="entry name" value="ATPase domain of HSP90 chaperone/DNA topoisomerase II/histidine kinase"/>
    <property type="match status" value="1"/>
</dbReference>
<dbReference type="InterPro" id="IPR011123">
    <property type="entry name" value="Y_Y_Y"/>
</dbReference>
<comment type="catalytic activity">
    <reaction evidence="1">
        <text>ATP + protein L-histidine = ADP + protein N-phospho-L-histidine.</text>
        <dbReference type="EC" id="2.7.13.3"/>
    </reaction>
</comment>
<keyword evidence="9" id="KW-1185">Reference proteome</keyword>
<dbReference type="InterPro" id="IPR005467">
    <property type="entry name" value="His_kinase_dom"/>
</dbReference>
<dbReference type="InterPro" id="IPR029016">
    <property type="entry name" value="GAF-like_dom_sf"/>
</dbReference>
<dbReference type="EMBL" id="VYQF01000001">
    <property type="protein sequence ID" value="KAA9041151.1"/>
    <property type="molecule type" value="Genomic_DNA"/>
</dbReference>
<evidence type="ECO:0000313" key="8">
    <source>
        <dbReference type="EMBL" id="KAA9041151.1"/>
    </source>
</evidence>
<dbReference type="Gene3D" id="2.60.40.10">
    <property type="entry name" value="Immunoglobulins"/>
    <property type="match status" value="1"/>
</dbReference>
<evidence type="ECO:0000256" key="1">
    <source>
        <dbReference type="ARBA" id="ARBA00000085"/>
    </source>
</evidence>
<dbReference type="Gene3D" id="3.30.450.40">
    <property type="match status" value="1"/>
</dbReference>
<dbReference type="Pfam" id="PF07495">
    <property type="entry name" value="Y_Y_Y"/>
    <property type="match status" value="1"/>
</dbReference>
<dbReference type="InterPro" id="IPR003594">
    <property type="entry name" value="HATPase_dom"/>
</dbReference>
<dbReference type="Pfam" id="PF13185">
    <property type="entry name" value="GAF_2"/>
    <property type="match status" value="1"/>
</dbReference>
<evidence type="ECO:0000256" key="2">
    <source>
        <dbReference type="ARBA" id="ARBA00012438"/>
    </source>
</evidence>
<feature type="coiled-coil region" evidence="4">
    <location>
        <begin position="785"/>
        <end position="814"/>
    </location>
</feature>
<evidence type="ECO:0000256" key="4">
    <source>
        <dbReference type="SAM" id="Coils"/>
    </source>
</evidence>
<dbReference type="InterPro" id="IPR003661">
    <property type="entry name" value="HisK_dim/P_dom"/>
</dbReference>
<dbReference type="InterPro" id="IPR015943">
    <property type="entry name" value="WD40/YVTN_repeat-like_dom_sf"/>
</dbReference>
<accession>A0A5J5IK20</accession>
<evidence type="ECO:0000259" key="7">
    <source>
        <dbReference type="PROSITE" id="PS50109"/>
    </source>
</evidence>
<dbReference type="PANTHER" id="PTHR43065">
    <property type="entry name" value="SENSOR HISTIDINE KINASE"/>
    <property type="match status" value="1"/>
</dbReference>
<comment type="caution">
    <text evidence="8">The sequence shown here is derived from an EMBL/GenBank/DDBJ whole genome shotgun (WGS) entry which is preliminary data.</text>
</comment>
<reference evidence="8 9" key="1">
    <citation type="submission" date="2019-09" db="EMBL/GenBank/DDBJ databases">
        <title>Draft genome sequence of Ginsengibacter sp. BR5-29.</title>
        <authorList>
            <person name="Im W.-T."/>
        </authorList>
    </citation>
    <scope>NUCLEOTIDE SEQUENCE [LARGE SCALE GENOMIC DNA]</scope>
    <source>
        <strain evidence="8 9">BR5-29</strain>
    </source>
</reference>
<feature type="transmembrane region" description="Helical" evidence="5">
    <location>
        <begin position="757"/>
        <end position="777"/>
    </location>
</feature>
<dbReference type="RefSeq" id="WP_150413240.1">
    <property type="nucleotide sequence ID" value="NZ_VYQF01000001.1"/>
</dbReference>
<keyword evidence="5" id="KW-0812">Transmembrane</keyword>
<feature type="domain" description="Histidine kinase" evidence="7">
    <location>
        <begin position="996"/>
        <end position="1239"/>
    </location>
</feature>
<dbReference type="Proteomes" id="UP000326903">
    <property type="component" value="Unassembled WGS sequence"/>
</dbReference>
<evidence type="ECO:0000256" key="5">
    <source>
        <dbReference type="SAM" id="Phobius"/>
    </source>
</evidence>
<dbReference type="InterPro" id="IPR003018">
    <property type="entry name" value="GAF"/>
</dbReference>
<dbReference type="SUPFAM" id="SSF50998">
    <property type="entry name" value="Quinoprotein alcohol dehydrogenase-like"/>
    <property type="match status" value="1"/>
</dbReference>
<dbReference type="SUPFAM" id="SSF47384">
    <property type="entry name" value="Homodimeric domain of signal transducing histidine kinase"/>
    <property type="match status" value="1"/>
</dbReference>
<keyword evidence="5" id="KW-1133">Transmembrane helix</keyword>
<dbReference type="EC" id="2.7.13.3" evidence="2"/>
<name>A0A5J5IK20_9BACT</name>
<evidence type="ECO:0000313" key="9">
    <source>
        <dbReference type="Proteomes" id="UP000326903"/>
    </source>
</evidence>
<feature type="chain" id="PRO_5023849171" description="histidine kinase" evidence="6">
    <location>
        <begin position="20"/>
        <end position="1241"/>
    </location>
</feature>
<evidence type="ECO:0000256" key="6">
    <source>
        <dbReference type="SAM" id="SignalP"/>
    </source>
</evidence>
<dbReference type="CDD" id="cd00082">
    <property type="entry name" value="HisKA"/>
    <property type="match status" value="1"/>
</dbReference>
<dbReference type="PANTHER" id="PTHR43065:SF42">
    <property type="entry name" value="TWO-COMPONENT SENSOR PPRA"/>
    <property type="match status" value="1"/>
</dbReference>
<organism evidence="8 9">
    <name type="scientific">Ginsengibacter hankyongi</name>
    <dbReference type="NCBI Taxonomy" id="2607284"/>
    <lineage>
        <taxon>Bacteria</taxon>
        <taxon>Pseudomonadati</taxon>
        <taxon>Bacteroidota</taxon>
        <taxon>Chitinophagia</taxon>
        <taxon>Chitinophagales</taxon>
        <taxon>Chitinophagaceae</taxon>
        <taxon>Ginsengibacter</taxon>
    </lineage>
</organism>